<reference evidence="3" key="1">
    <citation type="submission" date="2020-07" db="EMBL/GenBank/DDBJ databases">
        <title>Huge and variable diversity of episymbiotic CPR bacteria and DPANN archaea in groundwater ecosystems.</title>
        <authorList>
            <person name="He C.Y."/>
            <person name="Keren R."/>
            <person name="Whittaker M."/>
            <person name="Farag I.F."/>
            <person name="Doudna J."/>
            <person name="Cate J.H.D."/>
            <person name="Banfield J.F."/>
        </authorList>
    </citation>
    <scope>NUCLEOTIDE SEQUENCE</scope>
    <source>
        <strain evidence="3">NC_groundwater_1664_Pr3_B-0.1um_52_9</strain>
    </source>
</reference>
<evidence type="ECO:0000313" key="4">
    <source>
        <dbReference type="Proteomes" id="UP000807825"/>
    </source>
</evidence>
<organism evidence="3 4">
    <name type="scientific">Desulfomonile tiedjei</name>
    <dbReference type="NCBI Taxonomy" id="2358"/>
    <lineage>
        <taxon>Bacteria</taxon>
        <taxon>Pseudomonadati</taxon>
        <taxon>Thermodesulfobacteriota</taxon>
        <taxon>Desulfomonilia</taxon>
        <taxon>Desulfomonilales</taxon>
        <taxon>Desulfomonilaceae</taxon>
        <taxon>Desulfomonile</taxon>
    </lineage>
</organism>
<feature type="region of interest" description="Disordered" evidence="1">
    <location>
        <begin position="42"/>
        <end position="68"/>
    </location>
</feature>
<evidence type="ECO:0008006" key="5">
    <source>
        <dbReference type="Google" id="ProtNLM"/>
    </source>
</evidence>
<evidence type="ECO:0000256" key="2">
    <source>
        <dbReference type="SAM" id="SignalP"/>
    </source>
</evidence>
<feature type="chain" id="PRO_5039327740" description="Outer membrane beta-barrel protein" evidence="2">
    <location>
        <begin position="25"/>
        <end position="369"/>
    </location>
</feature>
<feature type="signal peptide" evidence="2">
    <location>
        <begin position="1"/>
        <end position="24"/>
    </location>
</feature>
<proteinExistence type="predicted"/>
<evidence type="ECO:0000256" key="1">
    <source>
        <dbReference type="SAM" id="MobiDB-lite"/>
    </source>
</evidence>
<evidence type="ECO:0000313" key="3">
    <source>
        <dbReference type="EMBL" id="MBI5250151.1"/>
    </source>
</evidence>
<keyword evidence="2" id="KW-0732">Signal</keyword>
<sequence>MVIIKPLKLLVCLPVALLTLIYSAADIGWAYNDLSGNPGIQGDALSAEPKMPSSQQVRSRGAVRTPNTSTVYSGPPRIYSQAPVPKYTAGNPAPPGAVCPPAAQPSFLGSFPGMGFGGGTCAPPFLPRMGCSRFQLAARLWYVKLNGSTALWGTNLAGGPGTELDLHNNLGLSKYQYLGDYEAQCQVKYNWGLRAAFTPINYRNNFIPQMPFFFGNTIYPAFTSTLTKWDRFIYRAYLTYDWFKQPHAISTIYAGYTQIDDKLAVSNFFQNRARSQAIHLASAGIGFERFIRYLGASVVSTNCRATVDFLEGYVGWDGYAAARISVPMNQGRWGYLEAGWRWLVLENSQPTNIDKTSMDGFMGAVGLIF</sequence>
<accession>A0A9D6V552</accession>
<gene>
    <name evidence="3" type="ORF">HY912_11715</name>
</gene>
<dbReference type="AlphaFoldDB" id="A0A9D6V552"/>
<comment type="caution">
    <text evidence="3">The sequence shown here is derived from an EMBL/GenBank/DDBJ whole genome shotgun (WGS) entry which is preliminary data.</text>
</comment>
<protein>
    <recommendedName>
        <fullName evidence="5">Outer membrane beta-barrel protein</fullName>
    </recommendedName>
</protein>
<dbReference type="Proteomes" id="UP000807825">
    <property type="component" value="Unassembled WGS sequence"/>
</dbReference>
<name>A0A9D6V552_9BACT</name>
<dbReference type="EMBL" id="JACRDE010000309">
    <property type="protein sequence ID" value="MBI5250151.1"/>
    <property type="molecule type" value="Genomic_DNA"/>
</dbReference>